<organism evidence="2 3">
    <name type="scientific">Diaporthe vaccinii</name>
    <dbReference type="NCBI Taxonomy" id="105482"/>
    <lineage>
        <taxon>Eukaryota</taxon>
        <taxon>Fungi</taxon>
        <taxon>Dikarya</taxon>
        <taxon>Ascomycota</taxon>
        <taxon>Pezizomycotina</taxon>
        <taxon>Sordariomycetes</taxon>
        <taxon>Sordariomycetidae</taxon>
        <taxon>Diaporthales</taxon>
        <taxon>Diaporthaceae</taxon>
        <taxon>Diaporthe</taxon>
        <taxon>Diaporthe eres species complex</taxon>
    </lineage>
</organism>
<name>A0ABR4DP43_9PEZI</name>
<keyword evidence="3" id="KW-1185">Reference proteome</keyword>
<comment type="caution">
    <text evidence="2">The sequence shown here is derived from an EMBL/GenBank/DDBJ whole genome shotgun (WGS) entry which is preliminary data.</text>
</comment>
<accession>A0ABR4DP43</accession>
<evidence type="ECO:0000256" key="1">
    <source>
        <dbReference type="SAM" id="MobiDB-lite"/>
    </source>
</evidence>
<dbReference type="EMBL" id="JBAWTH010000343">
    <property type="protein sequence ID" value="KAL2272094.1"/>
    <property type="molecule type" value="Genomic_DNA"/>
</dbReference>
<evidence type="ECO:0000313" key="2">
    <source>
        <dbReference type="EMBL" id="KAL2272094.1"/>
    </source>
</evidence>
<sequence>MAPDALDNKEYVTGWALGELYPQIKNQTSHAQVHFHYQTHHHQPPGRKPNPYHRLPRNSSQKHQPRHQRGAKPLDHTTNSLG</sequence>
<protein>
    <submittedName>
        <fullName evidence="2">Uncharacterized protein</fullName>
    </submittedName>
</protein>
<dbReference type="Proteomes" id="UP001600888">
    <property type="component" value="Unassembled WGS sequence"/>
</dbReference>
<feature type="region of interest" description="Disordered" evidence="1">
    <location>
        <begin position="29"/>
        <end position="82"/>
    </location>
</feature>
<evidence type="ECO:0000313" key="3">
    <source>
        <dbReference type="Proteomes" id="UP001600888"/>
    </source>
</evidence>
<gene>
    <name evidence="2" type="ORF">FJTKL_08601</name>
</gene>
<reference evidence="2 3" key="1">
    <citation type="submission" date="2024-03" db="EMBL/GenBank/DDBJ databases">
        <title>A high-quality draft genome sequence of Diaporthe vaccinii, a causative agent of upright dieback and viscid rot disease in cranberry plants.</title>
        <authorList>
            <person name="Sarrasin M."/>
            <person name="Lang B.F."/>
            <person name="Burger G."/>
        </authorList>
    </citation>
    <scope>NUCLEOTIDE SEQUENCE [LARGE SCALE GENOMIC DNA]</scope>
    <source>
        <strain evidence="2 3">IS7</strain>
    </source>
</reference>
<feature type="compositionally biased region" description="Basic residues" evidence="1">
    <location>
        <begin position="37"/>
        <end position="56"/>
    </location>
</feature>
<proteinExistence type="predicted"/>